<evidence type="ECO:0000259" key="2">
    <source>
        <dbReference type="Pfam" id="PF00534"/>
    </source>
</evidence>
<dbReference type="EMBL" id="WUBI01000001">
    <property type="protein sequence ID" value="MWV43689.1"/>
    <property type="molecule type" value="Genomic_DNA"/>
</dbReference>
<evidence type="ECO:0000313" key="4">
    <source>
        <dbReference type="Proteomes" id="UP000460318"/>
    </source>
</evidence>
<comment type="caution">
    <text evidence="3">The sequence shown here is derived from an EMBL/GenBank/DDBJ whole genome shotgun (WGS) entry which is preliminary data.</text>
</comment>
<keyword evidence="1 3" id="KW-0808">Transferase</keyword>
<dbReference type="GO" id="GO:0016757">
    <property type="term" value="F:glycosyltransferase activity"/>
    <property type="evidence" value="ECO:0007669"/>
    <property type="project" value="InterPro"/>
</dbReference>
<dbReference type="PANTHER" id="PTHR46401:SF2">
    <property type="entry name" value="GLYCOSYLTRANSFERASE WBBK-RELATED"/>
    <property type="match status" value="1"/>
</dbReference>
<reference evidence="3 4" key="1">
    <citation type="submission" date="2019-12" db="EMBL/GenBank/DDBJ databases">
        <title>Paenibacillus sp. nov., an endophytic bacterium isolated from the stem of Dendrobium.</title>
        <authorList>
            <person name="Zhao R."/>
        </authorList>
    </citation>
    <scope>NUCLEOTIDE SEQUENCE [LARGE SCALE GENOMIC DNA]</scope>
    <source>
        <strain evidence="3 4">HJL G12</strain>
    </source>
</reference>
<feature type="domain" description="Glycosyl transferase family 1" evidence="2">
    <location>
        <begin position="192"/>
        <end position="337"/>
    </location>
</feature>
<dbReference type="GO" id="GO:0009103">
    <property type="term" value="P:lipopolysaccharide biosynthetic process"/>
    <property type="evidence" value="ECO:0007669"/>
    <property type="project" value="TreeGrafter"/>
</dbReference>
<organism evidence="3 4">
    <name type="scientific">Paenibacillus dendrobii</name>
    <dbReference type="NCBI Taxonomy" id="2691084"/>
    <lineage>
        <taxon>Bacteria</taxon>
        <taxon>Bacillati</taxon>
        <taxon>Bacillota</taxon>
        <taxon>Bacilli</taxon>
        <taxon>Bacillales</taxon>
        <taxon>Paenibacillaceae</taxon>
        <taxon>Paenibacillus</taxon>
    </lineage>
</organism>
<dbReference type="InterPro" id="IPR001296">
    <property type="entry name" value="Glyco_trans_1"/>
</dbReference>
<dbReference type="Gene3D" id="3.40.50.2000">
    <property type="entry name" value="Glycogen Phosphorylase B"/>
    <property type="match status" value="2"/>
</dbReference>
<evidence type="ECO:0000256" key="1">
    <source>
        <dbReference type="ARBA" id="ARBA00022679"/>
    </source>
</evidence>
<proteinExistence type="predicted"/>
<protein>
    <submittedName>
        <fullName evidence="3">Glycosyltransferase</fullName>
    </submittedName>
</protein>
<accession>A0A7X3IGU8</accession>
<dbReference type="AlphaFoldDB" id="A0A7X3IGU8"/>
<name>A0A7X3IGU8_9BACL</name>
<sequence length="373" mass="42987">MKVLYQTRYNIFTRKGGDTVQIMKTKEFIENRFSDIQIDINSDPKADLTSYDLIHIFNMLRPQETILFMNNAKAQNKRIALSTIFWRSTEFERQGQMGLRRMINRMIGYDGMEKLRGLYRYYIDGEKHEGTLMLIKQGYTKLQREILDQADLLLPNGEGEMELIRHIFKPSKPLNYLVVPNAIDTGIFGYDTRTERDIVLCAGRFEPRKNQLNLIKAFNGLPYKLVLAGTAHETQRKYFKAMKKAIQKDNIEIVDELGHGELRKLYGRAKVHVLPSWYDTPGLVSLEAAVSGCNIVATTRGTTREYFGDDAFYCEPGDIESIRRAVTEAYQQPHNSRLQARISAEYTWEQTADRTVEGYARLLGRQEPEVSAG</sequence>
<dbReference type="SUPFAM" id="SSF53756">
    <property type="entry name" value="UDP-Glycosyltransferase/glycogen phosphorylase"/>
    <property type="match status" value="1"/>
</dbReference>
<dbReference type="RefSeq" id="WP_237391682.1">
    <property type="nucleotide sequence ID" value="NZ_WUBI01000001.1"/>
</dbReference>
<dbReference type="Pfam" id="PF00534">
    <property type="entry name" value="Glycos_transf_1"/>
    <property type="match status" value="1"/>
</dbReference>
<dbReference type="PANTHER" id="PTHR46401">
    <property type="entry name" value="GLYCOSYLTRANSFERASE WBBK-RELATED"/>
    <property type="match status" value="1"/>
</dbReference>
<gene>
    <name evidence="3" type="ORF">GRF59_08570</name>
</gene>
<dbReference type="Proteomes" id="UP000460318">
    <property type="component" value="Unassembled WGS sequence"/>
</dbReference>
<evidence type="ECO:0000313" key="3">
    <source>
        <dbReference type="EMBL" id="MWV43689.1"/>
    </source>
</evidence>
<keyword evidence="4" id="KW-1185">Reference proteome</keyword>